<gene>
    <name evidence="1" type="ORF">TSPGSL018_20239</name>
</gene>
<reference evidence="1" key="1">
    <citation type="submission" date="2014-05" db="EMBL/GenBank/DDBJ databases">
        <title>The transcriptome of the halophilic microalga Tetraselmis sp. GSL018 isolated from the Great Salt Lake, Utah.</title>
        <authorList>
            <person name="Jinkerson R.E."/>
            <person name="D'Adamo S."/>
            <person name="Posewitz M.C."/>
        </authorList>
    </citation>
    <scope>NUCLEOTIDE SEQUENCE</scope>
    <source>
        <strain evidence="1">GSL018</strain>
    </source>
</reference>
<dbReference type="EMBL" id="GBEZ01023273">
    <property type="protein sequence ID" value="JAC63605.1"/>
    <property type="molecule type" value="Transcribed_RNA"/>
</dbReference>
<feature type="non-terminal residue" evidence="1">
    <location>
        <position position="1"/>
    </location>
</feature>
<proteinExistence type="predicted"/>
<organism evidence="1">
    <name type="scientific">Tetraselmis sp. GSL018</name>
    <dbReference type="NCBI Taxonomy" id="582737"/>
    <lineage>
        <taxon>Eukaryota</taxon>
        <taxon>Viridiplantae</taxon>
        <taxon>Chlorophyta</taxon>
        <taxon>core chlorophytes</taxon>
        <taxon>Chlorodendrophyceae</taxon>
        <taxon>Chlorodendrales</taxon>
        <taxon>Chlorodendraceae</taxon>
        <taxon>Tetraselmis</taxon>
    </lineage>
</organism>
<name>A0A061QYW2_9CHLO</name>
<accession>A0A061QYW2</accession>
<evidence type="ECO:0000313" key="1">
    <source>
        <dbReference type="EMBL" id="JAC63605.1"/>
    </source>
</evidence>
<dbReference type="AlphaFoldDB" id="A0A061QYW2"/>
<protein>
    <submittedName>
        <fullName evidence="1">Uncharacterized protein</fullName>
    </submittedName>
</protein>
<sequence length="54" mass="5748">AFNTSKRNSTVTSICEFDSTIHLNHGATGNRLADFCHKACKGSVLGRGPQQLSA</sequence>